<evidence type="ECO:0000313" key="2">
    <source>
        <dbReference type="Proteomes" id="UP001195483"/>
    </source>
</evidence>
<accession>A0AAE0SR46</accession>
<dbReference type="Proteomes" id="UP001195483">
    <property type="component" value="Unassembled WGS sequence"/>
</dbReference>
<protein>
    <recommendedName>
        <fullName evidence="3">ShKT domain-containing protein</fullName>
    </recommendedName>
</protein>
<organism evidence="1 2">
    <name type="scientific">Potamilus streckersoni</name>
    <dbReference type="NCBI Taxonomy" id="2493646"/>
    <lineage>
        <taxon>Eukaryota</taxon>
        <taxon>Metazoa</taxon>
        <taxon>Spiralia</taxon>
        <taxon>Lophotrochozoa</taxon>
        <taxon>Mollusca</taxon>
        <taxon>Bivalvia</taxon>
        <taxon>Autobranchia</taxon>
        <taxon>Heteroconchia</taxon>
        <taxon>Palaeoheterodonta</taxon>
        <taxon>Unionida</taxon>
        <taxon>Unionoidea</taxon>
        <taxon>Unionidae</taxon>
        <taxon>Ambleminae</taxon>
        <taxon>Lampsilini</taxon>
        <taxon>Potamilus</taxon>
    </lineage>
</organism>
<proteinExistence type="predicted"/>
<evidence type="ECO:0008006" key="3">
    <source>
        <dbReference type="Google" id="ProtNLM"/>
    </source>
</evidence>
<evidence type="ECO:0000313" key="1">
    <source>
        <dbReference type="EMBL" id="KAK3596600.1"/>
    </source>
</evidence>
<keyword evidence="2" id="KW-1185">Reference proteome</keyword>
<dbReference type="EMBL" id="JAEAOA010001282">
    <property type="protein sequence ID" value="KAK3596600.1"/>
    <property type="molecule type" value="Genomic_DNA"/>
</dbReference>
<name>A0AAE0SR46_9BIVA</name>
<gene>
    <name evidence="1" type="ORF">CHS0354_020943</name>
</gene>
<comment type="caution">
    <text evidence="1">The sequence shown here is derived from an EMBL/GenBank/DDBJ whole genome shotgun (WGS) entry which is preliminary data.</text>
</comment>
<sequence>MARCDQLKELICLDHAKATQFCPRTCNLCGAKSTIGVTSMTSATRMISTPPPTITQGEASTSYKRYLSCFGVFSFIEKQTSPPTFL</sequence>
<reference evidence="1" key="2">
    <citation type="journal article" date="2021" name="Genome Biol. Evol.">
        <title>Developing a high-quality reference genome for a parasitic bivalve with doubly uniparental inheritance (Bivalvia: Unionida).</title>
        <authorList>
            <person name="Smith C.H."/>
        </authorList>
    </citation>
    <scope>NUCLEOTIDE SEQUENCE</scope>
    <source>
        <strain evidence="1">CHS0354</strain>
        <tissue evidence="1">Mantle</tissue>
    </source>
</reference>
<reference evidence="1" key="3">
    <citation type="submission" date="2023-05" db="EMBL/GenBank/DDBJ databases">
        <authorList>
            <person name="Smith C.H."/>
        </authorList>
    </citation>
    <scope>NUCLEOTIDE SEQUENCE</scope>
    <source>
        <strain evidence="1">CHS0354</strain>
        <tissue evidence="1">Mantle</tissue>
    </source>
</reference>
<reference evidence="1" key="1">
    <citation type="journal article" date="2021" name="Genome Biol. Evol.">
        <title>A High-Quality Reference Genome for a Parasitic Bivalve with Doubly Uniparental Inheritance (Bivalvia: Unionida).</title>
        <authorList>
            <person name="Smith C.H."/>
        </authorList>
    </citation>
    <scope>NUCLEOTIDE SEQUENCE</scope>
    <source>
        <strain evidence="1">CHS0354</strain>
    </source>
</reference>
<dbReference type="AlphaFoldDB" id="A0AAE0SR46"/>